<dbReference type="Proteomes" id="UP000606499">
    <property type="component" value="Unassembled WGS sequence"/>
</dbReference>
<protein>
    <submittedName>
        <fullName evidence="1">Baseplate J/gp47 family protein</fullName>
    </submittedName>
</protein>
<sequence>MNTPLLDPRTLDTLRRQVRSLAAAYTPEWRFEDAQDDPGAALAELFCRMFEQTVDRMNSVPEKLYTEFLNLIGFRPPAPASAAGTLQFTVHETVEEPVAVPAGTQVFTPDGQGDNIVYETERAIEATPARLLDIYYADGVADWLEKTDLTRPQRFFTPCGDNLQRHRFWLSQPDMLRLDCPCTVELELRQSARYLEEESAKKLAALQWSYMHAGESLPFDTVRAENGRLVLEKHSSLSIDADEAGRRCICCTGRPDAALTIEGALLRSAPLARCRADTLFCGDLPIALPEGGYCFGQRPMPYALFYIRSDTVLTKRGATANLRLDIAPIAEEPPEQPPHYNFTQAIIDKRGAVERKPDNAYISAVVWEYYNGGGWRRLETEGDRNPFSCKRDGVLETRFTVPDDIAPCEVNAETGLYIRARVAEVENRFSDYARWIVPFVRGAELSWAYDALVPAEQCGAENNGRRTVAEGADRITDLHLPALEPMESAPRAMYLRFDHSPHAMPLSLLFEVVGRVPLTDKLVWECCTGERFEAVAAVDLTGNLHHTGQVMLYLPERLPRVSLFGAEGCWLRVSRSSGFQGPEPCIAAVRLNTVTARQLQREQALYFNTAPYDAGKTITLLRTPVATCEVWVDEAGALPLADAQRLAEQQPEDVRLEWADSVLTHCWVRWRQVDDLALAAPDARAFVLDPYAGTVSFGDGRRGRVPAPGDRTVCVRYVSGGGARGNVPAGRVNALVGALPRISGVVNITPMGGGTDRFPQERIEAVGNKRLRHRGRAAGASDFEELVLEAFPQVLHVKCFSGRDEKGARAPGHVTVVVTGVDDGPAADRLCDRIYAFLAERCSCCLTAEGRLHVCPATVITVSTRIAVELEEIDCAAEIQREIIRRIETLIGDTWRQRRIGSQIRTDELWRVVRDTPGVHTIDRILAEGAFDEDGRARLVPLEHDADFPYAVVRSGVHYVRVR</sequence>
<evidence type="ECO:0000313" key="2">
    <source>
        <dbReference type="Proteomes" id="UP000606499"/>
    </source>
</evidence>
<dbReference type="AlphaFoldDB" id="A0A923LTY0"/>
<accession>A0A923LTY0</accession>
<organism evidence="1 2">
    <name type="scientific">Agathobaculum faecis</name>
    <dbReference type="NCBI Taxonomy" id="2763013"/>
    <lineage>
        <taxon>Bacteria</taxon>
        <taxon>Bacillati</taxon>
        <taxon>Bacillota</taxon>
        <taxon>Clostridia</taxon>
        <taxon>Eubacteriales</taxon>
        <taxon>Butyricicoccaceae</taxon>
        <taxon>Agathobaculum</taxon>
    </lineage>
</organism>
<dbReference type="RefSeq" id="WP_054326484.1">
    <property type="nucleotide sequence ID" value="NZ_JACOPL010000006.1"/>
</dbReference>
<reference evidence="1" key="1">
    <citation type="submission" date="2020-08" db="EMBL/GenBank/DDBJ databases">
        <title>Genome public.</title>
        <authorList>
            <person name="Liu C."/>
            <person name="Sun Q."/>
        </authorList>
    </citation>
    <scope>NUCLEOTIDE SEQUENCE</scope>
    <source>
        <strain evidence="1">NSJ-28</strain>
    </source>
</reference>
<name>A0A923LTY0_9FIRM</name>
<keyword evidence="2" id="KW-1185">Reference proteome</keyword>
<dbReference type="EMBL" id="JACOPL010000006">
    <property type="protein sequence ID" value="MBC5725270.1"/>
    <property type="molecule type" value="Genomic_DNA"/>
</dbReference>
<proteinExistence type="predicted"/>
<comment type="caution">
    <text evidence="1">The sequence shown here is derived from an EMBL/GenBank/DDBJ whole genome shotgun (WGS) entry which is preliminary data.</text>
</comment>
<gene>
    <name evidence="1" type="ORF">H8S45_07340</name>
</gene>
<evidence type="ECO:0000313" key="1">
    <source>
        <dbReference type="EMBL" id="MBC5725270.1"/>
    </source>
</evidence>